<feature type="domain" description="PHD-type" evidence="13">
    <location>
        <begin position="441"/>
        <end position="493"/>
    </location>
</feature>
<feature type="compositionally biased region" description="Low complexity" evidence="12">
    <location>
        <begin position="215"/>
        <end position="229"/>
    </location>
</feature>
<protein>
    <recommendedName>
        <fullName evidence="11">Chromatin modification-related protein</fullName>
    </recommendedName>
</protein>
<feature type="region of interest" description="Disordered" evidence="12">
    <location>
        <begin position="259"/>
        <end position="433"/>
    </location>
</feature>
<keyword evidence="3 9" id="KW-0479">Metal-binding</keyword>
<comment type="domain">
    <text evidence="11">The PHD-type zinc finger mediates the binding to H3K4me3.</text>
</comment>
<feature type="binding site" evidence="9">
    <location>
        <position position="472"/>
    </location>
    <ligand>
        <name>Zn(2+)</name>
        <dbReference type="ChEBI" id="CHEBI:29105"/>
        <label>1</label>
    </ligand>
</feature>
<evidence type="ECO:0000256" key="9">
    <source>
        <dbReference type="PIRSR" id="PIRSR628651-51"/>
    </source>
</evidence>
<feature type="site" description="Histone H3K4me3 binding" evidence="8">
    <location>
        <position position="467"/>
    </location>
</feature>
<dbReference type="InterPro" id="IPR013083">
    <property type="entry name" value="Znf_RING/FYVE/PHD"/>
</dbReference>
<feature type="binding site" evidence="9">
    <location>
        <position position="457"/>
    </location>
    <ligand>
        <name>Zn(2+)</name>
        <dbReference type="ChEBI" id="CHEBI:29105"/>
        <label>2</label>
    </ligand>
</feature>
<dbReference type="SUPFAM" id="SSF57903">
    <property type="entry name" value="FYVE/PHD zinc finger"/>
    <property type="match status" value="1"/>
</dbReference>
<feature type="binding site" evidence="9">
    <location>
        <position position="490"/>
    </location>
    <ligand>
        <name>Zn(2+)</name>
        <dbReference type="ChEBI" id="CHEBI:29105"/>
        <label>2</label>
    </ligand>
</feature>
<dbReference type="GO" id="GO:0006325">
    <property type="term" value="P:chromatin organization"/>
    <property type="evidence" value="ECO:0007669"/>
    <property type="project" value="UniProtKB-KW"/>
</dbReference>
<evidence type="ECO:0000256" key="1">
    <source>
        <dbReference type="ARBA" id="ARBA00004123"/>
    </source>
</evidence>
<dbReference type="OrthoDB" id="5411773at2759"/>
<dbReference type="PANTHER" id="PTHR10333">
    <property type="entry name" value="INHIBITOR OF GROWTH PROTEIN"/>
    <property type="match status" value="1"/>
</dbReference>
<dbReference type="GO" id="GO:0006355">
    <property type="term" value="P:regulation of DNA-templated transcription"/>
    <property type="evidence" value="ECO:0007669"/>
    <property type="project" value="TreeGrafter"/>
</dbReference>
<dbReference type="InterPro" id="IPR001965">
    <property type="entry name" value="Znf_PHD"/>
</dbReference>
<organism evidence="14 15">
    <name type="scientific">Ascoidea rubescens DSM 1968</name>
    <dbReference type="NCBI Taxonomy" id="1344418"/>
    <lineage>
        <taxon>Eukaryota</taxon>
        <taxon>Fungi</taxon>
        <taxon>Dikarya</taxon>
        <taxon>Ascomycota</taxon>
        <taxon>Saccharomycotina</taxon>
        <taxon>Saccharomycetes</taxon>
        <taxon>Ascoideaceae</taxon>
        <taxon>Ascoidea</taxon>
    </lineage>
</organism>
<evidence type="ECO:0000256" key="7">
    <source>
        <dbReference type="ARBA" id="ARBA00023242"/>
    </source>
</evidence>
<feature type="compositionally biased region" description="Basic residues" evidence="12">
    <location>
        <begin position="313"/>
        <end position="322"/>
    </location>
</feature>
<dbReference type="AlphaFoldDB" id="A0A1D2VI73"/>
<dbReference type="InterPro" id="IPR024610">
    <property type="entry name" value="ING_N_histone-binding"/>
</dbReference>
<dbReference type="STRING" id="1344418.A0A1D2VI73"/>
<dbReference type="InterPro" id="IPR028651">
    <property type="entry name" value="ING_fam"/>
</dbReference>
<keyword evidence="7 11" id="KW-0539">Nucleus</keyword>
<comment type="similarity">
    <text evidence="2 11">Belongs to the ING family.</text>
</comment>
<evidence type="ECO:0000256" key="3">
    <source>
        <dbReference type="ARBA" id="ARBA00022723"/>
    </source>
</evidence>
<dbReference type="RefSeq" id="XP_020047547.1">
    <property type="nucleotide sequence ID" value="XM_020191796.1"/>
</dbReference>
<keyword evidence="6 11" id="KW-0156">Chromatin regulator</keyword>
<dbReference type="Gene3D" id="3.30.40.10">
    <property type="entry name" value="Zinc/RING finger domain, C3HC4 (zinc finger)"/>
    <property type="match status" value="1"/>
</dbReference>
<dbReference type="InParanoid" id="A0A1D2VI73"/>
<dbReference type="GO" id="GO:0070210">
    <property type="term" value="C:Rpd3L-Expanded complex"/>
    <property type="evidence" value="ECO:0007669"/>
    <property type="project" value="TreeGrafter"/>
</dbReference>
<evidence type="ECO:0000313" key="14">
    <source>
        <dbReference type="EMBL" id="ODV61240.1"/>
    </source>
</evidence>
<feature type="site" description="Histone H3K4me3 binding" evidence="8">
    <location>
        <position position="443"/>
    </location>
</feature>
<evidence type="ECO:0000256" key="8">
    <source>
        <dbReference type="PIRSR" id="PIRSR628651-50"/>
    </source>
</evidence>
<dbReference type="PANTHER" id="PTHR10333:SF42">
    <property type="entry name" value="INHIBITOR OF GROWTH PROTEIN 5"/>
    <property type="match status" value="1"/>
</dbReference>
<evidence type="ECO:0000256" key="11">
    <source>
        <dbReference type="RuleBase" id="RU361213"/>
    </source>
</evidence>
<evidence type="ECO:0000259" key="13">
    <source>
        <dbReference type="PROSITE" id="PS50016"/>
    </source>
</evidence>
<name>A0A1D2VI73_9ASCO</name>
<keyword evidence="5 9" id="KW-0862">Zinc</keyword>
<dbReference type="GO" id="GO:0008270">
    <property type="term" value="F:zinc ion binding"/>
    <property type="evidence" value="ECO:0007669"/>
    <property type="project" value="UniProtKB-KW"/>
</dbReference>
<sequence length="513" mass="56742">MSKSSKRNLNFMNSNSNLNLNPSLNPNLNHNVTFQDSLHKENSCPALNEIGDAIDAFPKDLIKYFTLMSEIDAKCITSQPLLNQHINGLINLPKTLSLSNNPNFFRRNANDQRILEERHLHKRWKSVDAIHFLLGEILPSLEEKMHVASVAADCVVKNIEKINQDFENIINNEIPESIRIGPLNHPAIIADLNLTNETKSAQSQKSESRREAIAARKAAQQAAQQSQSQHKNYNDPHNDDYIMNTSNVNIDTSNIIANNFNSNSRSTSKKRESINSGNSVTKKRRTNLSSKADKQNNDLLSLSRQGTPSSTSAKKKTNKNSKKTNQINQNSALGNSRGSNSKNNNNSNANGNTNSNSNNSITSNISSGNSRSKRSSTPSNSSNRKNTSSSKSSLKSENIRNTKDKKSKNDNSTSGSNVKNKNPGLIPLDDNDGNTYHEEEQTYCICQQFAYGEMIACDNTECPHGGWFHVSCLNINIDHLPNASWYCNGCKAEGFGASEGNEKLKDSALRSDS</sequence>
<dbReference type="FunCoup" id="A0A1D2VI73">
    <property type="interactions" value="295"/>
</dbReference>
<evidence type="ECO:0000313" key="15">
    <source>
        <dbReference type="Proteomes" id="UP000095038"/>
    </source>
</evidence>
<dbReference type="PROSITE" id="PS50016">
    <property type="entry name" value="ZF_PHD_2"/>
    <property type="match status" value="1"/>
</dbReference>
<gene>
    <name evidence="14" type="ORF">ASCRUDRAFT_70439</name>
</gene>
<evidence type="ECO:0000256" key="4">
    <source>
        <dbReference type="ARBA" id="ARBA00022771"/>
    </source>
</evidence>
<accession>A0A1D2VI73</accession>
<dbReference type="CDD" id="cd15505">
    <property type="entry name" value="PHD_ING"/>
    <property type="match status" value="1"/>
</dbReference>
<feature type="compositionally biased region" description="Basic and acidic residues" evidence="12">
    <location>
        <begin position="397"/>
        <end position="409"/>
    </location>
</feature>
<proteinExistence type="inferred from homology"/>
<feature type="compositionally biased region" description="Low complexity" evidence="12">
    <location>
        <begin position="323"/>
        <end position="393"/>
    </location>
</feature>
<feature type="binding site" evidence="9">
    <location>
        <position position="469"/>
    </location>
    <ligand>
        <name>Zn(2+)</name>
        <dbReference type="ChEBI" id="CHEBI:29105"/>
        <label>1</label>
    </ligand>
</feature>
<comment type="subcellular location">
    <subcellularLocation>
        <location evidence="1 11">Nucleus</location>
    </subcellularLocation>
</comment>
<keyword evidence="4 10" id="KW-0863">Zinc-finger</keyword>
<dbReference type="GO" id="GO:0033698">
    <property type="term" value="C:Rpd3L complex"/>
    <property type="evidence" value="ECO:0007669"/>
    <property type="project" value="TreeGrafter"/>
</dbReference>
<feature type="binding site" evidence="9">
    <location>
        <position position="462"/>
    </location>
    <ligand>
        <name>Zn(2+)</name>
        <dbReference type="ChEBI" id="CHEBI:29105"/>
        <label>2</label>
    </ligand>
</feature>
<feature type="site" description="Histone H3K4me3 binding" evidence="8">
    <location>
        <position position="458"/>
    </location>
</feature>
<feature type="binding site" evidence="9">
    <location>
        <position position="444"/>
    </location>
    <ligand>
        <name>Zn(2+)</name>
        <dbReference type="ChEBI" id="CHEBI:29105"/>
        <label>1</label>
    </ligand>
</feature>
<evidence type="ECO:0000256" key="10">
    <source>
        <dbReference type="PROSITE-ProRule" id="PRU00146"/>
    </source>
</evidence>
<dbReference type="Pfam" id="PF12998">
    <property type="entry name" value="ING"/>
    <property type="match status" value="1"/>
</dbReference>
<comment type="subunit">
    <text evidence="11">Component of an histone acetyltransferase complex. Interacts with H3K4me3 and to a lesser extent with H3K4me2.</text>
</comment>
<dbReference type="Gene3D" id="6.10.140.1740">
    <property type="match status" value="1"/>
</dbReference>
<dbReference type="Proteomes" id="UP000095038">
    <property type="component" value="Unassembled WGS sequence"/>
</dbReference>
<evidence type="ECO:0000256" key="5">
    <source>
        <dbReference type="ARBA" id="ARBA00022833"/>
    </source>
</evidence>
<feature type="binding site" evidence="9">
    <location>
        <position position="487"/>
    </location>
    <ligand>
        <name>Zn(2+)</name>
        <dbReference type="ChEBI" id="CHEBI:29105"/>
        <label>2</label>
    </ligand>
</feature>
<dbReference type="EMBL" id="KV454480">
    <property type="protein sequence ID" value="ODV61240.1"/>
    <property type="molecule type" value="Genomic_DNA"/>
</dbReference>
<feature type="region of interest" description="Disordered" evidence="12">
    <location>
        <begin position="1"/>
        <end position="24"/>
    </location>
</feature>
<comment type="function">
    <text evidence="11">Component of an histone acetyltransferase complex.</text>
</comment>
<feature type="compositionally biased region" description="Low complexity" evidence="12">
    <location>
        <begin position="8"/>
        <end position="24"/>
    </location>
</feature>
<evidence type="ECO:0000256" key="6">
    <source>
        <dbReference type="ARBA" id="ARBA00022853"/>
    </source>
</evidence>
<feature type="compositionally biased region" description="Polar residues" evidence="12">
    <location>
        <begin position="297"/>
        <end position="308"/>
    </location>
</feature>
<feature type="region of interest" description="Disordered" evidence="12">
    <location>
        <begin position="199"/>
        <end position="245"/>
    </location>
</feature>
<dbReference type="GeneID" id="30965432"/>
<dbReference type="InterPro" id="IPR011011">
    <property type="entry name" value="Znf_FYVE_PHD"/>
</dbReference>
<dbReference type="SMART" id="SM01408">
    <property type="entry name" value="ING"/>
    <property type="match status" value="1"/>
</dbReference>
<dbReference type="InterPro" id="IPR019787">
    <property type="entry name" value="Znf_PHD-finger"/>
</dbReference>
<keyword evidence="15" id="KW-1185">Reference proteome</keyword>
<dbReference type="SMART" id="SM00249">
    <property type="entry name" value="PHD"/>
    <property type="match status" value="1"/>
</dbReference>
<evidence type="ECO:0000256" key="12">
    <source>
        <dbReference type="SAM" id="MobiDB-lite"/>
    </source>
</evidence>
<reference evidence="15" key="1">
    <citation type="submission" date="2016-05" db="EMBL/GenBank/DDBJ databases">
        <title>Comparative genomics of biotechnologically important yeasts.</title>
        <authorList>
            <consortium name="DOE Joint Genome Institute"/>
            <person name="Riley R."/>
            <person name="Haridas S."/>
            <person name="Wolfe K.H."/>
            <person name="Lopes M.R."/>
            <person name="Hittinger C.T."/>
            <person name="Goker M."/>
            <person name="Salamov A."/>
            <person name="Wisecaver J."/>
            <person name="Long T.M."/>
            <person name="Aerts A.L."/>
            <person name="Barry K."/>
            <person name="Choi C."/>
            <person name="Clum A."/>
            <person name="Coughlan A.Y."/>
            <person name="Deshpande S."/>
            <person name="Douglass A.P."/>
            <person name="Hanson S.J."/>
            <person name="Klenk H.-P."/>
            <person name="Labutti K."/>
            <person name="Lapidus A."/>
            <person name="Lindquist E."/>
            <person name="Lipzen A."/>
            <person name="Meier-Kolthoff J.P."/>
            <person name="Ohm R.A."/>
            <person name="Otillar R.P."/>
            <person name="Pangilinan J."/>
            <person name="Peng Y."/>
            <person name="Rokas A."/>
            <person name="Rosa C.A."/>
            <person name="Scheuner C."/>
            <person name="Sibirny A.A."/>
            <person name="Slot J.C."/>
            <person name="Stielow J.B."/>
            <person name="Sun H."/>
            <person name="Kurtzman C.P."/>
            <person name="Blackwell M."/>
            <person name="Grigoriev I.V."/>
            <person name="Jeffries T.W."/>
        </authorList>
    </citation>
    <scope>NUCLEOTIDE SEQUENCE [LARGE SCALE GENOMIC DNA]</scope>
    <source>
        <strain evidence="15">DSM 1968</strain>
    </source>
</reference>
<feature type="binding site" evidence="9">
    <location>
        <position position="446"/>
    </location>
    <ligand>
        <name>Zn(2+)</name>
        <dbReference type="ChEBI" id="CHEBI:29105"/>
        <label>1</label>
    </ligand>
</feature>
<feature type="site" description="Histone H3K4me3 binding" evidence="8">
    <location>
        <position position="454"/>
    </location>
</feature>
<evidence type="ECO:0000256" key="2">
    <source>
        <dbReference type="ARBA" id="ARBA00010210"/>
    </source>
</evidence>